<sequence>MKIKLLTGMLIFTLFLSNFGIISYADSYTATKIFYQPKMHNQNHNKFLNQHKKTQVEKLIHSYQNNFVSAINSGDFSLVSSDILPGSKICTVQKSTVKSYSERGIKERLISYKINSMSEFDNGDFRVVVNEKFYIQKGNQPLEYKEFENIYRVAKTNKGYKMSQILSVKILDSKTIKS</sequence>
<feature type="domain" description="TcaA protein NTF2-like" evidence="1">
    <location>
        <begin position="53"/>
        <end position="165"/>
    </location>
</feature>
<dbReference type="Proteomes" id="UP000243406">
    <property type="component" value="Unassembled WGS sequence"/>
</dbReference>
<dbReference type="AlphaFoldDB" id="A0A1T5DKD2"/>
<dbReference type="InterPro" id="IPR054528">
    <property type="entry name" value="TcaA_5th"/>
</dbReference>
<evidence type="ECO:0000313" key="3">
    <source>
        <dbReference type="Proteomes" id="UP000243406"/>
    </source>
</evidence>
<dbReference type="Pfam" id="PF22819">
    <property type="entry name" value="TcaA_5th"/>
    <property type="match status" value="1"/>
</dbReference>
<gene>
    <name evidence="2" type="ORF">SAMN02745120_0037</name>
</gene>
<accession>A0A1T5DKD2</accession>
<organism evidence="2 3">
    <name type="scientific">Acetoanaerobium noterae</name>
    <dbReference type="NCBI Taxonomy" id="745369"/>
    <lineage>
        <taxon>Bacteria</taxon>
        <taxon>Bacillati</taxon>
        <taxon>Bacillota</taxon>
        <taxon>Clostridia</taxon>
        <taxon>Peptostreptococcales</taxon>
        <taxon>Filifactoraceae</taxon>
        <taxon>Acetoanaerobium</taxon>
    </lineage>
</organism>
<keyword evidence="3" id="KW-1185">Reference proteome</keyword>
<evidence type="ECO:0000313" key="2">
    <source>
        <dbReference type="EMBL" id="SKB72154.1"/>
    </source>
</evidence>
<name>A0A1T5DKD2_9FIRM</name>
<reference evidence="3" key="1">
    <citation type="submission" date="2017-02" db="EMBL/GenBank/DDBJ databases">
        <authorList>
            <person name="Varghese N."/>
            <person name="Submissions S."/>
        </authorList>
    </citation>
    <scope>NUCLEOTIDE SEQUENCE [LARGE SCALE GENOMIC DNA]</scope>
    <source>
        <strain evidence="3">ATCC 35199</strain>
    </source>
</reference>
<protein>
    <recommendedName>
        <fullName evidence="1">TcaA protein NTF2-like domain-containing protein</fullName>
    </recommendedName>
</protein>
<evidence type="ECO:0000259" key="1">
    <source>
        <dbReference type="Pfam" id="PF22819"/>
    </source>
</evidence>
<proteinExistence type="predicted"/>
<dbReference type="OrthoDB" id="1901004at2"/>
<dbReference type="RefSeq" id="WP_079590718.1">
    <property type="nucleotide sequence ID" value="NZ_FUYN01000010.1"/>
</dbReference>
<dbReference type="EMBL" id="FUYN01000010">
    <property type="protein sequence ID" value="SKB72154.1"/>
    <property type="molecule type" value="Genomic_DNA"/>
</dbReference>